<evidence type="ECO:0000313" key="2">
    <source>
        <dbReference type="EMBL" id="TBU52905.1"/>
    </source>
</evidence>
<dbReference type="Proteomes" id="UP000292082">
    <property type="component" value="Unassembled WGS sequence"/>
</dbReference>
<evidence type="ECO:0000256" key="1">
    <source>
        <dbReference type="SAM" id="Phobius"/>
    </source>
</evidence>
<dbReference type="EMBL" id="ML145232">
    <property type="protein sequence ID" value="TBU52905.1"/>
    <property type="molecule type" value="Genomic_DNA"/>
</dbReference>
<keyword evidence="1" id="KW-1133">Transmembrane helix</keyword>
<dbReference type="AlphaFoldDB" id="A0A4Q9PFE6"/>
<reference evidence="2 3" key="1">
    <citation type="submission" date="2019-01" db="EMBL/GenBank/DDBJ databases">
        <title>Draft genome sequences of three monokaryotic isolates of the white-rot basidiomycete fungus Dichomitus squalens.</title>
        <authorList>
            <consortium name="DOE Joint Genome Institute"/>
            <person name="Lopez S.C."/>
            <person name="Andreopoulos B."/>
            <person name="Pangilinan J."/>
            <person name="Lipzen A."/>
            <person name="Riley R."/>
            <person name="Ahrendt S."/>
            <person name="Ng V."/>
            <person name="Barry K."/>
            <person name="Daum C."/>
            <person name="Grigoriev I.V."/>
            <person name="Hilden K.S."/>
            <person name="Makela M.R."/>
            <person name="de Vries R.P."/>
        </authorList>
    </citation>
    <scope>NUCLEOTIDE SEQUENCE [LARGE SCALE GENOMIC DNA]</scope>
    <source>
        <strain evidence="2 3">CBS 464.89</strain>
    </source>
</reference>
<keyword evidence="1" id="KW-0812">Transmembrane</keyword>
<sequence>MFGLQHRKRSWLEGESRYSDYNHCILLFCTVLCCVFSGRISRYLLSLCACALLNLLYHATCAGSNEPTLCQCRLIPQISRHWGVAFINLISSVPGSCCVVAYLWTA</sequence>
<name>A0A4Q9PFE6_9APHY</name>
<keyword evidence="1" id="KW-0472">Membrane</keyword>
<organism evidence="2 3">
    <name type="scientific">Dichomitus squalens</name>
    <dbReference type="NCBI Taxonomy" id="114155"/>
    <lineage>
        <taxon>Eukaryota</taxon>
        <taxon>Fungi</taxon>
        <taxon>Dikarya</taxon>
        <taxon>Basidiomycota</taxon>
        <taxon>Agaricomycotina</taxon>
        <taxon>Agaricomycetes</taxon>
        <taxon>Polyporales</taxon>
        <taxon>Polyporaceae</taxon>
        <taxon>Dichomitus</taxon>
    </lineage>
</organism>
<protein>
    <submittedName>
        <fullName evidence="2">Uncharacterized protein</fullName>
    </submittedName>
</protein>
<gene>
    <name evidence="2" type="ORF">BD310DRAFT_939145</name>
</gene>
<feature type="transmembrane region" description="Helical" evidence="1">
    <location>
        <begin position="82"/>
        <end position="104"/>
    </location>
</feature>
<keyword evidence="3" id="KW-1185">Reference proteome</keyword>
<proteinExistence type="predicted"/>
<evidence type="ECO:0000313" key="3">
    <source>
        <dbReference type="Proteomes" id="UP000292082"/>
    </source>
</evidence>
<accession>A0A4Q9PFE6</accession>